<evidence type="ECO:0000313" key="2">
    <source>
        <dbReference type="EnsemblFungi" id="CEF88751"/>
    </source>
</evidence>
<dbReference type="EMBL" id="HG970334">
    <property type="protein sequence ID" value="CEF88751.1"/>
    <property type="molecule type" value="Genomic_DNA"/>
</dbReference>
<evidence type="ECO:0000313" key="3">
    <source>
        <dbReference type="Proteomes" id="UP000070720"/>
    </source>
</evidence>
<dbReference type="HOGENOM" id="CLU_809039_0_0_1"/>
<name>I1S2J2_GIBZE</name>
<dbReference type="Proteomes" id="UP000070720">
    <property type="component" value="Chromosome 3"/>
</dbReference>
<keyword evidence="3" id="KW-1185">Reference proteome</keyword>
<dbReference type="EnsemblFungi" id="CEF88751">
    <property type="protein sequence ID" value="CEF88751"/>
    <property type="gene ID" value="FGRRES_10987"/>
</dbReference>
<accession>I1S2J2</accession>
<proteinExistence type="predicted"/>
<reference evidence="2 3" key="2">
    <citation type="journal article" date="2010" name="Nature">
        <title>Comparative genomics reveals mobile pathogenicity chromosomes in Fusarium.</title>
        <authorList>
            <person name="Ma L.J."/>
            <person name="van der Does H.C."/>
            <person name="Borkovich K.A."/>
            <person name="Coleman J.J."/>
            <person name="Daboussi M.J."/>
            <person name="Di Pietro A."/>
            <person name="Dufresne M."/>
            <person name="Freitag M."/>
            <person name="Grabherr M."/>
            <person name="Henrissat B."/>
            <person name="Houterman P.M."/>
            <person name="Kang S."/>
            <person name="Shim W.B."/>
            <person name="Woloshuk C."/>
            <person name="Xie X."/>
            <person name="Xu J.R."/>
            <person name="Antoniw J."/>
            <person name="Baker S.E."/>
            <person name="Bluhm B.H."/>
            <person name="Breakspear A."/>
            <person name="Brown D.W."/>
            <person name="Butchko R.A."/>
            <person name="Chapman S."/>
            <person name="Coulson R."/>
            <person name="Coutinho P.M."/>
            <person name="Danchin E.G."/>
            <person name="Diener A."/>
            <person name="Gale L.R."/>
            <person name="Gardiner D.M."/>
            <person name="Goff S."/>
            <person name="Hammond-Kosack K.E."/>
            <person name="Hilburn K."/>
            <person name="Hua-Van A."/>
            <person name="Jonkers W."/>
            <person name="Kazan K."/>
            <person name="Kodira C.D."/>
            <person name="Koehrsen M."/>
            <person name="Kumar L."/>
            <person name="Lee Y.H."/>
            <person name="Li L."/>
            <person name="Manners J.M."/>
            <person name="Miranda-Saavedra D."/>
            <person name="Mukherjee M."/>
            <person name="Park G."/>
            <person name="Park J."/>
            <person name="Park S.Y."/>
            <person name="Proctor R.H."/>
            <person name="Regev A."/>
            <person name="Ruiz-Roldan M.C."/>
            <person name="Sain D."/>
            <person name="Sakthikumar S."/>
            <person name="Sykes S."/>
            <person name="Schwartz D.C."/>
            <person name="Turgeon B.G."/>
            <person name="Wapinski I."/>
            <person name="Yoder O."/>
            <person name="Young S."/>
            <person name="Zeng Q."/>
            <person name="Zhou S."/>
            <person name="Galagan J."/>
            <person name="Cuomo C.A."/>
            <person name="Kistler H.C."/>
            <person name="Rep M."/>
        </authorList>
    </citation>
    <scope>GENOME REANNOTATION</scope>
    <source>
        <strain evidence="3">ATCC MYA-4620 / CBS 123657 / FGSC 9075 / NRRL 31084 / PH-1</strain>
        <strain evidence="2">PH-1 / ATCC MYA-4620 / FGSC 9075 / NRRL 31084</strain>
    </source>
</reference>
<dbReference type="PANTHER" id="PTHR42057">
    <property type="entry name" value="F-BOX DOMAIN PROTEIN (AFU_ORTHOLOGUE AFUA_4G00200)"/>
    <property type="match status" value="1"/>
</dbReference>
<dbReference type="AlphaFoldDB" id="I1S2J2"/>
<organism evidence="1 3">
    <name type="scientific">Gibberella zeae (strain ATCC MYA-4620 / CBS 123657 / FGSC 9075 / NRRL 31084 / PH-1)</name>
    <name type="common">Wheat head blight fungus</name>
    <name type="synonym">Fusarium graminearum</name>
    <dbReference type="NCBI Taxonomy" id="229533"/>
    <lineage>
        <taxon>Eukaryota</taxon>
        <taxon>Fungi</taxon>
        <taxon>Dikarya</taxon>
        <taxon>Ascomycota</taxon>
        <taxon>Pezizomycotina</taxon>
        <taxon>Sordariomycetes</taxon>
        <taxon>Hypocreomycetidae</taxon>
        <taxon>Hypocreales</taxon>
        <taxon>Nectriaceae</taxon>
        <taxon>Fusarium</taxon>
    </lineage>
</organism>
<dbReference type="OrthoDB" id="3140657at2759"/>
<dbReference type="VEuPathDB" id="FungiDB:FGRAMPH1_01G20951"/>
<evidence type="ECO:0000313" key="1">
    <source>
        <dbReference type="EMBL" id="CEF88751.1"/>
    </source>
</evidence>
<protein>
    <submittedName>
        <fullName evidence="1">Chromosome 3, complete genome</fullName>
    </submittedName>
</protein>
<gene>
    <name evidence="2" type="primary">FG10987.1</name>
    <name evidence="1" type="ORF">FGRAMPH1_01T20951</name>
</gene>
<reference evidence="2 3" key="1">
    <citation type="journal article" date="2007" name="Science">
        <title>The Fusarium graminearum genome reveals a link between localized polymorphism and pathogen specialization.</title>
        <authorList>
            <person name="Cuomo C.A."/>
            <person name="Gueldener U."/>
            <person name="Xu J.-R."/>
            <person name="Trail F."/>
            <person name="Turgeon B.G."/>
            <person name="Di Pietro A."/>
            <person name="Walton J.D."/>
            <person name="Ma L.-J."/>
            <person name="Baker S.E."/>
            <person name="Rep M."/>
            <person name="Adam G."/>
            <person name="Antoniw J."/>
            <person name="Baldwin T."/>
            <person name="Calvo S.E."/>
            <person name="Chang Y.-L."/>
            <person name="DeCaprio D."/>
            <person name="Gale L.R."/>
            <person name="Gnerre S."/>
            <person name="Goswami R.S."/>
            <person name="Hammond-Kosack K."/>
            <person name="Harris L.J."/>
            <person name="Hilburn K."/>
            <person name="Kennell J.C."/>
            <person name="Kroken S."/>
            <person name="Magnuson J.K."/>
            <person name="Mannhaupt G."/>
            <person name="Mauceli E.W."/>
            <person name="Mewes H.-W."/>
            <person name="Mitterbauer R."/>
            <person name="Muehlbauer G."/>
            <person name="Muensterkoetter M."/>
            <person name="Nelson D."/>
            <person name="O'Donnell K."/>
            <person name="Ouellet T."/>
            <person name="Qi W."/>
            <person name="Quesneville H."/>
            <person name="Roncero M.I.G."/>
            <person name="Seong K.-Y."/>
            <person name="Tetko I.V."/>
            <person name="Urban M."/>
            <person name="Waalwijk C."/>
            <person name="Ward T.J."/>
            <person name="Yao J."/>
            <person name="Birren B.W."/>
            <person name="Kistler H.C."/>
        </authorList>
    </citation>
    <scope>NUCLEOTIDE SEQUENCE [LARGE SCALE GENOMIC DNA]</scope>
    <source>
        <strain evidence="3">ATCC MYA-4620 / CBS 123657 / FGSC 9075 / NRRL 31084 / PH-1</strain>
        <strain evidence="2">PH-1 / ATCC MYA-4620 / FGSC 9075 / NRRL 31084</strain>
    </source>
</reference>
<sequence>MQHRHDMLDTILYWIAGTGNKDTRQIIDPDAVFHGDKIQEYSEGKSSITDLADFSQPAIPLQQLTITNLPDNHDDRLHTSESFLKLMSMASLRDLRIHVEAQRDLHHPVRAPDGSSPFSPGKYKFFNNLYVSWLAPDIAKNLQTLTLHCKDFWGWFPKMDLRRIELPQLKVLSLGRYVFSHQWQIDWFASIGKQNGSGGLEELYLHDCPILYEATHIGPFDTFDPGYPLLKSVLGIVGERETHKYPIRWHAIFSQWARSLNKLKVFHMGRSTYQNSLQDTFTKTHQDVQDKPLRQRIWYDLLEELASPCPSGPVAHSRLEHASNLEGQMTSVKFNQNRDFQMKYIKYNIERERYNAYWPWVHPGEPYECWAPEEDTVMRDDAAYEMLMDAVDSRAINHDDMSNVFNLL</sequence>
<reference evidence="1 3" key="3">
    <citation type="journal article" date="2015" name="BMC Genomics">
        <title>The completed genome sequence of the pathogenic ascomycete fungus Fusarium graminearum.</title>
        <authorList>
            <person name="King R."/>
            <person name="Urban M."/>
            <person name="Hammond-Kosack M.C."/>
            <person name="Hassani-Pak K."/>
            <person name="Hammond-Kosack K.E."/>
        </authorList>
    </citation>
    <scope>NUCLEOTIDE SEQUENCE [LARGE SCALE GENOMIC DNA]</scope>
    <source>
        <strain evidence="3">ATCC MYA-4620 / CBS 123657 / FGSC 9075 / NRRL 31084 / PH-1</strain>
        <strain evidence="1">PH-1</strain>
    </source>
</reference>
<dbReference type="PANTHER" id="PTHR42057:SF2">
    <property type="entry name" value="F-BOX DOMAIN PROTEIN (AFU_ORTHOLOGUE AFUA_4G00200)-RELATED"/>
    <property type="match status" value="1"/>
</dbReference>
<dbReference type="KEGG" id="fgr:FGSG_10987"/>
<dbReference type="InParanoid" id="I1S2J2"/>
<dbReference type="RefSeq" id="XP_011325384.1">
    <property type="nucleotide sequence ID" value="XM_011327082.1"/>
</dbReference>
<accession>A0A098E3S4</accession>
<reference evidence="2" key="4">
    <citation type="submission" date="2017-01" db="UniProtKB">
        <authorList>
            <consortium name="EnsemblFungi"/>
        </authorList>
    </citation>
    <scope>IDENTIFICATION</scope>
    <source>
        <strain evidence="2">PH-1 / ATCC MYA-4620 / FGSC 9075 / NRRL 31084</strain>
    </source>
</reference>
<dbReference type="eggNOG" id="ENOG502S8UP">
    <property type="taxonomic scope" value="Eukaryota"/>
</dbReference>